<accession>A0A0F7L9S2</accession>
<dbReference type="EMBL" id="KR029603">
    <property type="protein sequence ID" value="AKH48343.1"/>
    <property type="molecule type" value="Genomic_DNA"/>
</dbReference>
<proteinExistence type="predicted"/>
<sequence>MIRPAVRPAYSTRCRPEQGCRTRPDSCANLPNRQSGWRSRSRTARRRSTSKRD</sequence>
<name>A0A0F7L9S2_9VIRU</name>
<protein>
    <submittedName>
        <fullName evidence="2">Uncharacterized protein</fullName>
    </submittedName>
</protein>
<reference evidence="2" key="1">
    <citation type="journal article" date="2015" name="Front. Microbiol.">
        <title>Combining genomic sequencing methods to explore viral diversity and reveal potential virus-host interactions.</title>
        <authorList>
            <person name="Chow C.E."/>
            <person name="Winget D.M."/>
            <person name="White R.A.III."/>
            <person name="Hallam S.J."/>
            <person name="Suttle C.A."/>
        </authorList>
    </citation>
    <scope>NUCLEOTIDE SEQUENCE</scope>
    <source>
        <strain evidence="2">Oxic1_8</strain>
    </source>
</reference>
<feature type="compositionally biased region" description="Basic and acidic residues" evidence="1">
    <location>
        <begin position="14"/>
        <end position="24"/>
    </location>
</feature>
<feature type="compositionally biased region" description="Basic residues" evidence="1">
    <location>
        <begin position="39"/>
        <end position="53"/>
    </location>
</feature>
<feature type="region of interest" description="Disordered" evidence="1">
    <location>
        <begin position="1"/>
        <end position="53"/>
    </location>
</feature>
<organism evidence="2">
    <name type="scientific">uncultured marine virus</name>
    <dbReference type="NCBI Taxonomy" id="186617"/>
    <lineage>
        <taxon>Viruses</taxon>
        <taxon>environmental samples</taxon>
    </lineage>
</organism>
<reference evidence="2" key="2">
    <citation type="submission" date="2015-03" db="EMBL/GenBank/DDBJ databases">
        <authorList>
            <person name="Chow C.-E.T."/>
            <person name="Winget D.M."/>
            <person name="White R.A.III."/>
            <person name="Hallam S.J."/>
            <person name="Suttle C.A."/>
        </authorList>
    </citation>
    <scope>NUCLEOTIDE SEQUENCE</scope>
    <source>
        <strain evidence="2">Oxic1_8</strain>
    </source>
</reference>
<evidence type="ECO:0000313" key="2">
    <source>
        <dbReference type="EMBL" id="AKH48343.1"/>
    </source>
</evidence>
<evidence type="ECO:0000256" key="1">
    <source>
        <dbReference type="SAM" id="MobiDB-lite"/>
    </source>
</evidence>